<comment type="caution">
    <text evidence="1">The sequence shown here is derived from an EMBL/GenBank/DDBJ whole genome shotgun (WGS) entry which is preliminary data.</text>
</comment>
<name>A0AAW2BE90_9ROSI</name>
<dbReference type="PANTHER" id="PTHR47074:SF48">
    <property type="entry name" value="POLYNUCLEOTIDYL TRANSFERASE, RIBONUCLEASE H-LIKE SUPERFAMILY PROTEIN"/>
    <property type="match status" value="1"/>
</dbReference>
<proteinExistence type="predicted"/>
<accession>A0AAW2BE90</accession>
<dbReference type="PANTHER" id="PTHR47074">
    <property type="entry name" value="BNAC02G40300D PROTEIN"/>
    <property type="match status" value="1"/>
</dbReference>
<evidence type="ECO:0008006" key="3">
    <source>
        <dbReference type="Google" id="ProtNLM"/>
    </source>
</evidence>
<dbReference type="InterPro" id="IPR052929">
    <property type="entry name" value="RNase_H-like_EbsB-rel"/>
</dbReference>
<evidence type="ECO:0000313" key="1">
    <source>
        <dbReference type="EMBL" id="KAK9984335.1"/>
    </source>
</evidence>
<protein>
    <recommendedName>
        <fullName evidence="3">RNase H type-1 domain-containing protein</fullName>
    </recommendedName>
</protein>
<gene>
    <name evidence="1" type="ORF">SO802_033860</name>
</gene>
<keyword evidence="2" id="KW-1185">Reference proteome</keyword>
<evidence type="ECO:0000313" key="2">
    <source>
        <dbReference type="Proteomes" id="UP001459277"/>
    </source>
</evidence>
<organism evidence="1 2">
    <name type="scientific">Lithocarpus litseifolius</name>
    <dbReference type="NCBI Taxonomy" id="425828"/>
    <lineage>
        <taxon>Eukaryota</taxon>
        <taxon>Viridiplantae</taxon>
        <taxon>Streptophyta</taxon>
        <taxon>Embryophyta</taxon>
        <taxon>Tracheophyta</taxon>
        <taxon>Spermatophyta</taxon>
        <taxon>Magnoliopsida</taxon>
        <taxon>eudicotyledons</taxon>
        <taxon>Gunneridae</taxon>
        <taxon>Pentapetalae</taxon>
        <taxon>rosids</taxon>
        <taxon>fabids</taxon>
        <taxon>Fagales</taxon>
        <taxon>Fagaceae</taxon>
        <taxon>Lithocarpus</taxon>
    </lineage>
</organism>
<dbReference type="AlphaFoldDB" id="A0AAW2BE90"/>
<reference evidence="1 2" key="1">
    <citation type="submission" date="2024-01" db="EMBL/GenBank/DDBJ databases">
        <title>A telomere-to-telomere, gap-free genome of sweet tea (Lithocarpus litseifolius).</title>
        <authorList>
            <person name="Zhou J."/>
        </authorList>
    </citation>
    <scope>NUCLEOTIDE SEQUENCE [LARGE SCALE GENOMIC DNA]</scope>
    <source>
        <strain evidence="1">Zhou-2022a</strain>
        <tissue evidence="1">Leaf</tissue>
    </source>
</reference>
<sequence>MLTWGGSKLKAREPNYFAGCSFREAKLGKNPSYTWRSIMVAKEVVVKGSRWIIGNGETVNIWKDKWIPIPNSFKVFSQRSPLLDTGLVSNLIDRDARTWDAAMAKGIIRDDGCDFHGLSESSGHILWGCKVALEVWDVTRLKLPLIQNPPRDFIDIVWAIREEKLEIDWELFAITAWSLWNHRNLVRPGGQCKEARRIAKEASNYTKEVRQEGNLQVRPPCICSNCWSPPRQGCYKINADGVVFRETGCCGVGVVIRNDIGQLIGAFEQRIEFPMKALETEAVAVDEGIRLA</sequence>
<dbReference type="Proteomes" id="UP001459277">
    <property type="component" value="Unassembled WGS sequence"/>
</dbReference>
<dbReference type="EMBL" id="JAZDWU010000012">
    <property type="protein sequence ID" value="KAK9984335.1"/>
    <property type="molecule type" value="Genomic_DNA"/>
</dbReference>